<reference evidence="2" key="1">
    <citation type="submission" date="2020-02" db="EMBL/GenBank/DDBJ databases">
        <authorList>
            <person name="Meier V. D."/>
        </authorList>
    </citation>
    <scope>NUCLEOTIDE SEQUENCE</scope>
    <source>
        <strain evidence="2">AVDCRST_MAG01</strain>
    </source>
</reference>
<feature type="compositionally biased region" description="Basic residues" evidence="1">
    <location>
        <begin position="28"/>
        <end position="41"/>
    </location>
</feature>
<proteinExistence type="predicted"/>
<feature type="region of interest" description="Disordered" evidence="1">
    <location>
        <begin position="18"/>
        <end position="41"/>
    </location>
</feature>
<feature type="non-terminal residue" evidence="2">
    <location>
        <position position="1"/>
    </location>
</feature>
<organism evidence="2">
    <name type="scientific">uncultured Rubrobacteraceae bacterium</name>
    <dbReference type="NCBI Taxonomy" id="349277"/>
    <lineage>
        <taxon>Bacteria</taxon>
        <taxon>Bacillati</taxon>
        <taxon>Actinomycetota</taxon>
        <taxon>Rubrobacteria</taxon>
        <taxon>Rubrobacterales</taxon>
        <taxon>Rubrobacteraceae</taxon>
        <taxon>environmental samples</taxon>
    </lineage>
</organism>
<dbReference type="EMBL" id="CADCUW010000405">
    <property type="protein sequence ID" value="CAA9433583.1"/>
    <property type="molecule type" value="Genomic_DNA"/>
</dbReference>
<feature type="compositionally biased region" description="Basic and acidic residues" evidence="1">
    <location>
        <begin position="18"/>
        <end position="27"/>
    </location>
</feature>
<sequence>CLGGLGRAIVLFIEVRDQASPSRDRSGRRCSPPRRSASRWR</sequence>
<accession>A0A6J4Q6P7</accession>
<evidence type="ECO:0000313" key="2">
    <source>
        <dbReference type="EMBL" id="CAA9433583.1"/>
    </source>
</evidence>
<gene>
    <name evidence="2" type="ORF">AVDCRST_MAG01-01-3073</name>
</gene>
<evidence type="ECO:0000256" key="1">
    <source>
        <dbReference type="SAM" id="MobiDB-lite"/>
    </source>
</evidence>
<dbReference type="AlphaFoldDB" id="A0A6J4Q6P7"/>
<name>A0A6J4Q6P7_9ACTN</name>
<protein>
    <submittedName>
        <fullName evidence="2">Uncharacterized protein</fullName>
    </submittedName>
</protein>
<feature type="non-terminal residue" evidence="2">
    <location>
        <position position="41"/>
    </location>
</feature>